<feature type="domain" description="Caspase family p10" evidence="8">
    <location>
        <begin position="158"/>
        <end position="252"/>
    </location>
</feature>
<dbReference type="GO" id="GO:0004197">
    <property type="term" value="F:cysteine-type endopeptidase activity"/>
    <property type="evidence" value="ECO:0007669"/>
    <property type="project" value="InterPro"/>
</dbReference>
<dbReference type="Gene3D" id="3.40.50.1460">
    <property type="match status" value="1"/>
</dbReference>
<dbReference type="InterPro" id="IPR029030">
    <property type="entry name" value="Caspase-like_dom_sf"/>
</dbReference>
<evidence type="ECO:0000256" key="4">
    <source>
        <dbReference type="ARBA" id="ARBA00022801"/>
    </source>
</evidence>
<dbReference type="GO" id="GO:0005737">
    <property type="term" value="C:cytoplasm"/>
    <property type="evidence" value="ECO:0007669"/>
    <property type="project" value="TreeGrafter"/>
</dbReference>
<feature type="domain" description="Caspase family p20" evidence="9">
    <location>
        <begin position="16"/>
        <end position="140"/>
    </location>
</feature>
<evidence type="ECO:0000256" key="2">
    <source>
        <dbReference type="ARBA" id="ARBA00022670"/>
    </source>
</evidence>
<reference evidence="10" key="1">
    <citation type="journal article" date="2023" name="Mol. Biol. Evol.">
        <title>Third-Generation Sequencing Reveals the Adaptive Role of the Epigenome in Three Deep-Sea Polychaetes.</title>
        <authorList>
            <person name="Perez M."/>
            <person name="Aroh O."/>
            <person name="Sun Y."/>
            <person name="Lan Y."/>
            <person name="Juniper S.K."/>
            <person name="Young C.R."/>
            <person name="Angers B."/>
            <person name="Qian P.Y."/>
        </authorList>
    </citation>
    <scope>NUCLEOTIDE SEQUENCE</scope>
    <source>
        <strain evidence="10">R07B-5</strain>
    </source>
</reference>
<proteinExistence type="inferred from homology"/>
<comment type="similarity">
    <text evidence="1 7">Belongs to the peptidase C14A family.</text>
</comment>
<keyword evidence="3" id="KW-0053">Apoptosis</keyword>
<evidence type="ECO:0000256" key="7">
    <source>
        <dbReference type="RuleBase" id="RU003971"/>
    </source>
</evidence>
<evidence type="ECO:0000313" key="10">
    <source>
        <dbReference type="EMBL" id="KAK2181645.1"/>
    </source>
</evidence>
<dbReference type="EMBL" id="JAODUO010000387">
    <property type="protein sequence ID" value="KAK2181645.1"/>
    <property type="molecule type" value="Genomic_DNA"/>
</dbReference>
<evidence type="ECO:0000256" key="5">
    <source>
        <dbReference type="ARBA" id="ARBA00022807"/>
    </source>
</evidence>
<dbReference type="InterPro" id="IPR001309">
    <property type="entry name" value="Pept_C14_p20"/>
</dbReference>
<gene>
    <name evidence="10" type="ORF">NP493_386g02006</name>
</gene>
<dbReference type="PROSITE" id="PS50208">
    <property type="entry name" value="CASPASE_P20"/>
    <property type="match status" value="1"/>
</dbReference>
<keyword evidence="6" id="KW-0865">Zymogen</keyword>
<dbReference type="PANTHER" id="PTHR10454:SF232">
    <property type="entry name" value="AT03047P-RELATED"/>
    <property type="match status" value="1"/>
</dbReference>
<dbReference type="SMART" id="SM00115">
    <property type="entry name" value="CASc"/>
    <property type="match status" value="1"/>
</dbReference>
<dbReference type="CDD" id="cd00032">
    <property type="entry name" value="CASc"/>
    <property type="match status" value="1"/>
</dbReference>
<evidence type="ECO:0008006" key="12">
    <source>
        <dbReference type="Google" id="ProtNLM"/>
    </source>
</evidence>
<dbReference type="PANTHER" id="PTHR10454">
    <property type="entry name" value="CASPASE"/>
    <property type="match status" value="1"/>
</dbReference>
<evidence type="ECO:0000259" key="9">
    <source>
        <dbReference type="PROSITE" id="PS50208"/>
    </source>
</evidence>
<dbReference type="InterPro" id="IPR002398">
    <property type="entry name" value="Pept_C14"/>
</dbReference>
<organism evidence="10 11">
    <name type="scientific">Ridgeia piscesae</name>
    <name type="common">Tubeworm</name>
    <dbReference type="NCBI Taxonomy" id="27915"/>
    <lineage>
        <taxon>Eukaryota</taxon>
        <taxon>Metazoa</taxon>
        <taxon>Spiralia</taxon>
        <taxon>Lophotrochozoa</taxon>
        <taxon>Annelida</taxon>
        <taxon>Polychaeta</taxon>
        <taxon>Sedentaria</taxon>
        <taxon>Canalipalpata</taxon>
        <taxon>Sabellida</taxon>
        <taxon>Siboglinidae</taxon>
        <taxon>Ridgeia</taxon>
    </lineage>
</organism>
<dbReference type="InterPro" id="IPR011600">
    <property type="entry name" value="Pept_C14_caspase"/>
</dbReference>
<dbReference type="AlphaFoldDB" id="A0AAD9NTC4"/>
<dbReference type="GO" id="GO:0043525">
    <property type="term" value="P:positive regulation of neuron apoptotic process"/>
    <property type="evidence" value="ECO:0007669"/>
    <property type="project" value="TreeGrafter"/>
</dbReference>
<dbReference type="PRINTS" id="PR00376">
    <property type="entry name" value="IL1BCENZYME"/>
</dbReference>
<protein>
    <recommendedName>
        <fullName evidence="12">Caspase-3</fullName>
    </recommendedName>
</protein>
<dbReference type="FunFam" id="3.40.50.1460:FF:000001">
    <property type="entry name" value="Caspase-3 preproprotein"/>
    <property type="match status" value="1"/>
</dbReference>
<name>A0AAD9NTC4_RIDPI</name>
<evidence type="ECO:0000259" key="8">
    <source>
        <dbReference type="PROSITE" id="PS50207"/>
    </source>
</evidence>
<evidence type="ECO:0000256" key="3">
    <source>
        <dbReference type="ARBA" id="ARBA00022703"/>
    </source>
</evidence>
<dbReference type="Pfam" id="PF00656">
    <property type="entry name" value="Peptidase_C14"/>
    <property type="match status" value="1"/>
</dbReference>
<sequence length="254" mass="28944">MEIDVDEDVYRMNHHKIGVCVIINNRYFDKTTGMSDRSGTDVDAANLYQLFMGLGFDVRLEQNKNTTDMLRILSRVAQEDHTNNDCFVCAILSHGDSGIVYGTDGIIQLETLVDPFKGRRCASLLGKPRVFIIQACRGNKLDHGVEVADAIGEEPEQKIYRIPEEADFLYAYSTAPGYFSWRNSNKGSWFIQALCKVFKTDVEKHDILTLLTKVNRLVAYDFQSNASREDMNRKKQIPSIVSMLTKQLYLQPKK</sequence>
<accession>A0AAD9NTC4</accession>
<evidence type="ECO:0000256" key="6">
    <source>
        <dbReference type="ARBA" id="ARBA00023145"/>
    </source>
</evidence>
<dbReference type="PROSITE" id="PS01121">
    <property type="entry name" value="CASPASE_HIS"/>
    <property type="match status" value="1"/>
</dbReference>
<dbReference type="Proteomes" id="UP001209878">
    <property type="component" value="Unassembled WGS sequence"/>
</dbReference>
<evidence type="ECO:0000313" key="11">
    <source>
        <dbReference type="Proteomes" id="UP001209878"/>
    </source>
</evidence>
<evidence type="ECO:0000256" key="1">
    <source>
        <dbReference type="ARBA" id="ARBA00010134"/>
    </source>
</evidence>
<dbReference type="InterPro" id="IPR016129">
    <property type="entry name" value="Caspase_his_AS"/>
</dbReference>
<keyword evidence="4" id="KW-0378">Hydrolase</keyword>
<keyword evidence="2" id="KW-0645">Protease</keyword>
<keyword evidence="11" id="KW-1185">Reference proteome</keyword>
<dbReference type="InterPro" id="IPR002138">
    <property type="entry name" value="Pept_C14_p10"/>
</dbReference>
<dbReference type="GO" id="GO:0006915">
    <property type="term" value="P:apoptotic process"/>
    <property type="evidence" value="ECO:0007669"/>
    <property type="project" value="UniProtKB-KW"/>
</dbReference>
<comment type="caution">
    <text evidence="10">The sequence shown here is derived from an EMBL/GenBank/DDBJ whole genome shotgun (WGS) entry which is preliminary data.</text>
</comment>
<dbReference type="GO" id="GO:0006508">
    <property type="term" value="P:proteolysis"/>
    <property type="evidence" value="ECO:0007669"/>
    <property type="project" value="UniProtKB-KW"/>
</dbReference>
<dbReference type="InterPro" id="IPR015917">
    <property type="entry name" value="Pept_C14A"/>
</dbReference>
<dbReference type="SUPFAM" id="SSF52129">
    <property type="entry name" value="Caspase-like"/>
    <property type="match status" value="1"/>
</dbReference>
<dbReference type="PROSITE" id="PS50207">
    <property type="entry name" value="CASPASE_P10"/>
    <property type="match status" value="1"/>
</dbReference>
<keyword evidence="5" id="KW-0788">Thiol protease</keyword>